<accession>A0A3B1BTZ1</accession>
<dbReference type="GO" id="GO:0005524">
    <property type="term" value="F:ATP binding"/>
    <property type="evidence" value="ECO:0007669"/>
    <property type="project" value="UniProtKB-KW"/>
</dbReference>
<sequence length="70" mass="7622">MLADEPTGNLDTATGNQVVDVLKDLNNAGKTIIIVTHNEDYRFVSDYSIDLLDGKLVSEQESSLVEINGI</sequence>
<evidence type="ECO:0000313" key="2">
    <source>
        <dbReference type="EMBL" id="VAX21379.1"/>
    </source>
</evidence>
<dbReference type="PANTHER" id="PTHR42798:SF7">
    <property type="entry name" value="ALPHA-D-RIBOSE 1-METHYLPHOSPHONATE 5-TRIPHOSPHATE SYNTHASE SUBUNIT PHNL"/>
    <property type="match status" value="1"/>
</dbReference>
<dbReference type="PANTHER" id="PTHR42798">
    <property type="entry name" value="LIPOPROTEIN-RELEASING SYSTEM ATP-BINDING PROTEIN LOLD"/>
    <property type="match status" value="1"/>
</dbReference>
<comment type="similarity">
    <text evidence="1">Belongs to the ABC transporter superfamily.</text>
</comment>
<dbReference type="Gene3D" id="3.40.50.300">
    <property type="entry name" value="P-loop containing nucleotide triphosphate hydrolases"/>
    <property type="match status" value="1"/>
</dbReference>
<name>A0A3B1BTZ1_9ZZZZ</name>
<protein>
    <submittedName>
        <fullName evidence="2">ABC transporter, ATP-binding protein</fullName>
    </submittedName>
</protein>
<organism evidence="2">
    <name type="scientific">hydrothermal vent metagenome</name>
    <dbReference type="NCBI Taxonomy" id="652676"/>
    <lineage>
        <taxon>unclassified sequences</taxon>
        <taxon>metagenomes</taxon>
        <taxon>ecological metagenomes</taxon>
    </lineage>
</organism>
<dbReference type="AlphaFoldDB" id="A0A3B1BTZ1"/>
<dbReference type="InterPro" id="IPR027417">
    <property type="entry name" value="P-loop_NTPase"/>
</dbReference>
<keyword evidence="2" id="KW-0067">ATP-binding</keyword>
<reference evidence="2" key="1">
    <citation type="submission" date="2018-06" db="EMBL/GenBank/DDBJ databases">
        <authorList>
            <person name="Zhirakovskaya E."/>
        </authorList>
    </citation>
    <scope>NUCLEOTIDE SEQUENCE</scope>
</reference>
<evidence type="ECO:0000256" key="1">
    <source>
        <dbReference type="ARBA" id="ARBA00005417"/>
    </source>
</evidence>
<dbReference type="SUPFAM" id="SSF52540">
    <property type="entry name" value="P-loop containing nucleoside triphosphate hydrolases"/>
    <property type="match status" value="1"/>
</dbReference>
<keyword evidence="2" id="KW-0547">Nucleotide-binding</keyword>
<dbReference type="EMBL" id="UOGD01000196">
    <property type="protein sequence ID" value="VAX21379.1"/>
    <property type="molecule type" value="Genomic_DNA"/>
</dbReference>
<proteinExistence type="inferred from homology"/>
<gene>
    <name evidence="2" type="ORF">MNBD_IGNAVI01-1489</name>
</gene>